<reference evidence="3 4" key="1">
    <citation type="submission" date="2019-02" db="EMBL/GenBank/DDBJ databases">
        <title>Bacterial novel species Emticicia sp. 17J42-9 isolated from soil.</title>
        <authorList>
            <person name="Jung H.-Y."/>
        </authorList>
    </citation>
    <scope>NUCLEOTIDE SEQUENCE [LARGE SCALE GENOMIC DNA]</scope>
    <source>
        <strain evidence="3 4">17J42-9</strain>
    </source>
</reference>
<comment type="caution">
    <text evidence="3">The sequence shown here is derived from an EMBL/GenBank/DDBJ whole genome shotgun (WGS) entry which is preliminary data.</text>
</comment>
<sequence>MKRICYYAFVLFLLTHVSFAQKKSKDGWYSLFDGKSFDGWKVGDNASTFSIENGTIAVNGPVAHLFYVGPVNNHDWKNFEFKAQVMTTPGSNSGIYFHTEFQQGSWPDKGYEVQVNNSHTDWRRTGSLYGIQDVKDTLVKDNIWYTEHIIVKDKHVTIKINDKVAVEYDEPAELPANRKGRRISSGTFALQGHDPKSKVYFKDIMVKPLP</sequence>
<dbReference type="Proteomes" id="UP000293162">
    <property type="component" value="Unassembled WGS sequence"/>
</dbReference>
<name>A0A4Q5LUA2_9BACT</name>
<organism evidence="3 4">
    <name type="scientific">Emticicia agri</name>
    <dbReference type="NCBI Taxonomy" id="2492393"/>
    <lineage>
        <taxon>Bacteria</taxon>
        <taxon>Pseudomonadati</taxon>
        <taxon>Bacteroidota</taxon>
        <taxon>Cytophagia</taxon>
        <taxon>Cytophagales</taxon>
        <taxon>Leadbetterellaceae</taxon>
        <taxon>Emticicia</taxon>
    </lineage>
</organism>
<dbReference type="EMBL" id="SEWF01000056">
    <property type="protein sequence ID" value="RYU93105.1"/>
    <property type="molecule type" value="Genomic_DNA"/>
</dbReference>
<evidence type="ECO:0000313" key="3">
    <source>
        <dbReference type="EMBL" id="RYU93105.1"/>
    </source>
</evidence>
<dbReference type="InterPro" id="IPR010496">
    <property type="entry name" value="AL/BT2_dom"/>
</dbReference>
<feature type="signal peptide" evidence="1">
    <location>
        <begin position="1"/>
        <end position="20"/>
    </location>
</feature>
<dbReference type="OrthoDB" id="949239at2"/>
<dbReference type="GO" id="GO:0016787">
    <property type="term" value="F:hydrolase activity"/>
    <property type="evidence" value="ECO:0007669"/>
    <property type="project" value="InterPro"/>
</dbReference>
<feature type="chain" id="PRO_5020485391" evidence="1">
    <location>
        <begin position="21"/>
        <end position="210"/>
    </location>
</feature>
<keyword evidence="4" id="KW-1185">Reference proteome</keyword>
<evidence type="ECO:0000256" key="1">
    <source>
        <dbReference type="SAM" id="SignalP"/>
    </source>
</evidence>
<dbReference type="Pfam" id="PF06439">
    <property type="entry name" value="3keto-disac_hyd"/>
    <property type="match status" value="1"/>
</dbReference>
<dbReference type="Gene3D" id="2.60.120.560">
    <property type="entry name" value="Exo-inulinase, domain 1"/>
    <property type="match status" value="1"/>
</dbReference>
<dbReference type="RefSeq" id="WP_130023745.1">
    <property type="nucleotide sequence ID" value="NZ_SEWF01000056.1"/>
</dbReference>
<dbReference type="AlphaFoldDB" id="A0A4Q5LUA2"/>
<feature type="domain" description="3-keto-alpha-glucoside-1,2-lyase/3-keto-2-hydroxy-glucal hydratase" evidence="2">
    <location>
        <begin position="27"/>
        <end position="207"/>
    </location>
</feature>
<keyword evidence="1" id="KW-0732">Signal</keyword>
<evidence type="ECO:0000313" key="4">
    <source>
        <dbReference type="Proteomes" id="UP000293162"/>
    </source>
</evidence>
<evidence type="ECO:0000259" key="2">
    <source>
        <dbReference type="Pfam" id="PF06439"/>
    </source>
</evidence>
<accession>A0A4Q5LUA2</accession>
<gene>
    <name evidence="3" type="ORF">EWM59_23755</name>
</gene>
<proteinExistence type="predicted"/>
<protein>
    <submittedName>
        <fullName evidence="3">DUF1080 domain-containing protein</fullName>
    </submittedName>
</protein>